<name>A0A7Y4P3C7_9ACTN</name>
<dbReference type="PANTHER" id="PTHR35273:SF2">
    <property type="entry name" value="ALPHA-GALACTOSIDASE"/>
    <property type="match status" value="1"/>
</dbReference>
<keyword evidence="5" id="KW-1185">Reference proteome</keyword>
<keyword evidence="1" id="KW-0732">Signal</keyword>
<evidence type="ECO:0000259" key="2">
    <source>
        <dbReference type="Pfam" id="PF03537"/>
    </source>
</evidence>
<dbReference type="RefSeq" id="WP_171679040.1">
    <property type="nucleotide sequence ID" value="NZ_BAAAGT010000024.1"/>
</dbReference>
<evidence type="ECO:0000313" key="5">
    <source>
        <dbReference type="Proteomes" id="UP000534306"/>
    </source>
</evidence>
<accession>A0A7Y4P3C7</accession>
<proteinExistence type="predicted"/>
<dbReference type="Gene3D" id="3.20.20.70">
    <property type="entry name" value="Aldolase class I"/>
    <property type="match status" value="1"/>
</dbReference>
<reference evidence="3 6" key="2">
    <citation type="submission" date="2020-08" db="EMBL/GenBank/DDBJ databases">
        <title>Sequencing the genomes of 1000 actinobacteria strains.</title>
        <authorList>
            <person name="Klenk H.-P."/>
        </authorList>
    </citation>
    <scope>NUCLEOTIDE SEQUENCE [LARGE SCALE GENOMIC DNA]</scope>
    <source>
        <strain evidence="3 6">DSM 15626</strain>
    </source>
</reference>
<feature type="domain" description="Glycoside-hydrolase family GH114 TIM-barrel" evidence="2">
    <location>
        <begin position="47"/>
        <end position="258"/>
    </location>
</feature>
<dbReference type="InterPro" id="IPR004352">
    <property type="entry name" value="GH114_TIM-barrel"/>
</dbReference>
<evidence type="ECO:0000313" key="3">
    <source>
        <dbReference type="EMBL" id="MBB6567203.1"/>
    </source>
</evidence>
<protein>
    <submittedName>
        <fullName evidence="4">Endo alpha-1,4 polygalactosaminidase</fullName>
    </submittedName>
</protein>
<dbReference type="InterPro" id="IPR006311">
    <property type="entry name" value="TAT_signal"/>
</dbReference>
<comment type="caution">
    <text evidence="4">The sequence shown here is derived from an EMBL/GenBank/DDBJ whole genome shotgun (WGS) entry which is preliminary data.</text>
</comment>
<dbReference type="Proteomes" id="UP000534306">
    <property type="component" value="Unassembled WGS sequence"/>
</dbReference>
<dbReference type="PROSITE" id="PS51318">
    <property type="entry name" value="TAT"/>
    <property type="match status" value="1"/>
</dbReference>
<dbReference type="InterPro" id="IPR013785">
    <property type="entry name" value="Aldolase_TIM"/>
</dbReference>
<evidence type="ECO:0000313" key="6">
    <source>
        <dbReference type="Proteomes" id="UP000553957"/>
    </source>
</evidence>
<organism evidence="4 5">
    <name type="scientific">Kribbella sandramycini</name>
    <dbReference type="NCBI Taxonomy" id="60450"/>
    <lineage>
        <taxon>Bacteria</taxon>
        <taxon>Bacillati</taxon>
        <taxon>Actinomycetota</taxon>
        <taxon>Actinomycetes</taxon>
        <taxon>Propionibacteriales</taxon>
        <taxon>Kribbellaceae</taxon>
        <taxon>Kribbella</taxon>
    </lineage>
</organism>
<dbReference type="PANTHER" id="PTHR35273">
    <property type="entry name" value="ALPHA-1,4 POLYGALACTOSAMINIDASE, PUTATIVE (AFU_ORTHOLOGUE AFUA_3G07890)-RELATED"/>
    <property type="match status" value="1"/>
</dbReference>
<reference evidence="4 5" key="1">
    <citation type="submission" date="2020-05" db="EMBL/GenBank/DDBJ databases">
        <title>Genome sequence of Kribbella sandramycini ATCC 39419.</title>
        <authorList>
            <person name="Maclea K.S."/>
            <person name="Fair J.L."/>
        </authorList>
    </citation>
    <scope>NUCLEOTIDE SEQUENCE [LARGE SCALE GENOMIC DNA]</scope>
    <source>
        <strain evidence="4 5">ATCC 39419</strain>
    </source>
</reference>
<dbReference type="EMBL" id="JACHKF010000001">
    <property type="protein sequence ID" value="MBB6567203.1"/>
    <property type="molecule type" value="Genomic_DNA"/>
</dbReference>
<dbReference type="SUPFAM" id="SSF51445">
    <property type="entry name" value="(Trans)glycosidases"/>
    <property type="match status" value="1"/>
</dbReference>
<dbReference type="AlphaFoldDB" id="A0A7Y4P3C7"/>
<feature type="chain" id="PRO_5038258004" evidence="1">
    <location>
        <begin position="28"/>
        <end position="273"/>
    </location>
</feature>
<evidence type="ECO:0000313" key="4">
    <source>
        <dbReference type="EMBL" id="NOL45741.1"/>
    </source>
</evidence>
<sequence>MSVRRSASRRLLLAALASALAVTAVYTAVHNSAPAAAAATLPPTHAKFDYQIGGPYTPPSGVQVVTRDRTAPIAAGLYNICYVNAFQVQPGEQGQWASDLLLRDAQGNLVIDEDWGEPLLDLRTADKRTRVAAKVNGWIDGCAAKGYKAIEPDNYDSYTRSKNLLTASHAKAYLKLLATHSHSKNLAIAQKNTVELAGDRQSIGLDFAVAEECGEWDECQDYVNAFGNNVIVIEYTDAGRRTACAGFKNTLTIVQRDVAVSTPGSSGYVRKTC</sequence>
<feature type="signal peptide" evidence="1">
    <location>
        <begin position="1"/>
        <end position="27"/>
    </location>
</feature>
<dbReference type="Pfam" id="PF03537">
    <property type="entry name" value="Glyco_hydro_114"/>
    <property type="match status" value="1"/>
</dbReference>
<dbReference type="Proteomes" id="UP000553957">
    <property type="component" value="Unassembled WGS sequence"/>
</dbReference>
<gene>
    <name evidence="3" type="ORF">HNR71_002840</name>
    <name evidence="4" type="ORF">HPO96_36405</name>
</gene>
<evidence type="ECO:0000256" key="1">
    <source>
        <dbReference type="SAM" id="SignalP"/>
    </source>
</evidence>
<dbReference type="EMBL" id="JABJRC010000016">
    <property type="protein sequence ID" value="NOL45741.1"/>
    <property type="molecule type" value="Genomic_DNA"/>
</dbReference>
<dbReference type="InterPro" id="IPR017853">
    <property type="entry name" value="GH"/>
</dbReference>